<dbReference type="Gene3D" id="2.130.10.10">
    <property type="entry name" value="YVTN repeat-like/Quinoprotein amine dehydrogenase"/>
    <property type="match status" value="2"/>
</dbReference>
<dbReference type="SMART" id="SM00320">
    <property type="entry name" value="WD40"/>
    <property type="match status" value="3"/>
</dbReference>
<name>A0A915ELH0_9BILA</name>
<feature type="repeat" description="WD" evidence="1">
    <location>
        <begin position="94"/>
        <end position="128"/>
    </location>
</feature>
<dbReference type="InterPro" id="IPR001680">
    <property type="entry name" value="WD40_rpt"/>
</dbReference>
<dbReference type="AlphaFoldDB" id="A0A915ELH0"/>
<dbReference type="PANTHER" id="PTHR19920:SF0">
    <property type="entry name" value="CYTOSOLIC IRON-SULFUR PROTEIN ASSEMBLY PROTEIN CIAO1-RELATED"/>
    <property type="match status" value="1"/>
</dbReference>
<proteinExistence type="predicted"/>
<keyword evidence="2" id="KW-1185">Reference proteome</keyword>
<dbReference type="PANTHER" id="PTHR19920">
    <property type="entry name" value="WD40 PROTEIN CIAO1"/>
    <property type="match status" value="1"/>
</dbReference>
<evidence type="ECO:0000313" key="3">
    <source>
        <dbReference type="WBParaSite" id="jg7158"/>
    </source>
</evidence>
<dbReference type="InterPro" id="IPR015943">
    <property type="entry name" value="WD40/YVTN_repeat-like_dom_sf"/>
</dbReference>
<evidence type="ECO:0000313" key="2">
    <source>
        <dbReference type="Proteomes" id="UP000887574"/>
    </source>
</evidence>
<feature type="repeat" description="WD" evidence="1">
    <location>
        <begin position="133"/>
        <end position="174"/>
    </location>
</feature>
<keyword evidence="1" id="KW-0853">WD repeat</keyword>
<dbReference type="PROSITE" id="PS50082">
    <property type="entry name" value="WD_REPEATS_2"/>
    <property type="match status" value="3"/>
</dbReference>
<feature type="repeat" description="WD" evidence="1">
    <location>
        <begin position="36"/>
        <end position="77"/>
    </location>
</feature>
<organism evidence="2 3">
    <name type="scientific">Ditylenchus dipsaci</name>
    <dbReference type="NCBI Taxonomy" id="166011"/>
    <lineage>
        <taxon>Eukaryota</taxon>
        <taxon>Metazoa</taxon>
        <taxon>Ecdysozoa</taxon>
        <taxon>Nematoda</taxon>
        <taxon>Chromadorea</taxon>
        <taxon>Rhabditida</taxon>
        <taxon>Tylenchina</taxon>
        <taxon>Tylenchomorpha</taxon>
        <taxon>Sphaerularioidea</taxon>
        <taxon>Anguinidae</taxon>
        <taxon>Anguininae</taxon>
        <taxon>Ditylenchus</taxon>
    </lineage>
</organism>
<dbReference type="Proteomes" id="UP000887574">
    <property type="component" value="Unplaced"/>
</dbReference>
<dbReference type="WBParaSite" id="jg7158">
    <property type="protein sequence ID" value="jg7158"/>
    <property type="gene ID" value="jg7158"/>
</dbReference>
<evidence type="ECO:0000256" key="1">
    <source>
        <dbReference type="PROSITE-ProRule" id="PRU00221"/>
    </source>
</evidence>
<dbReference type="GO" id="GO:0016226">
    <property type="term" value="P:iron-sulfur cluster assembly"/>
    <property type="evidence" value="ECO:0007669"/>
    <property type="project" value="TreeGrafter"/>
</dbReference>
<dbReference type="PROSITE" id="PS50294">
    <property type="entry name" value="WD_REPEATS_REGION"/>
    <property type="match status" value="1"/>
</dbReference>
<dbReference type="SUPFAM" id="SSF50978">
    <property type="entry name" value="WD40 repeat-like"/>
    <property type="match status" value="1"/>
</dbReference>
<accession>A0A915ELH0</accession>
<dbReference type="Pfam" id="PF00400">
    <property type="entry name" value="WD40"/>
    <property type="match status" value="3"/>
</dbReference>
<protein>
    <submittedName>
        <fullName evidence="3">Uncharacterized protein</fullName>
    </submittedName>
</protein>
<reference evidence="3" key="1">
    <citation type="submission" date="2022-11" db="UniProtKB">
        <authorList>
            <consortium name="WormBaseParasite"/>
        </authorList>
    </citation>
    <scope>IDENTIFICATION</scope>
</reference>
<sequence>MDREWRWTNHLSATRLDSLDSKSATDAGLRRLNTLSGDHTRTVRCASFSPCGKYLFSGSFDATVIIYEYSNLVQMKTEKIASVKHSSVSIASRVWCVNWNFSGKVLASCGDDKSIKIWEYSHDAGLRRLNTLSGDHTRTVRCASFSPCGKYLVSGSFDATVIIYEYSNGDFEEAHKLEGHENEIKSCQFSTSGEFSLHVAEINGLDMASGRKW</sequence>
<dbReference type="GO" id="GO:0097361">
    <property type="term" value="C:cytosolic [4Fe-4S] assembly targeting complex"/>
    <property type="evidence" value="ECO:0007669"/>
    <property type="project" value="TreeGrafter"/>
</dbReference>
<dbReference type="InterPro" id="IPR036322">
    <property type="entry name" value="WD40_repeat_dom_sf"/>
</dbReference>